<dbReference type="EMBL" id="LGGS01000004">
    <property type="protein sequence ID" value="KUK84102.1"/>
    <property type="molecule type" value="Genomic_DNA"/>
</dbReference>
<comment type="caution">
    <text evidence="3">The sequence shown here is derived from an EMBL/GenBank/DDBJ whole genome shotgun (WGS) entry which is preliminary data.</text>
</comment>
<dbReference type="InterPro" id="IPR010690">
    <property type="entry name" value="YqfD"/>
</dbReference>
<accession>A0A117M4N0</accession>
<dbReference type="Pfam" id="PF06898">
    <property type="entry name" value="YqfD"/>
    <property type="match status" value="1"/>
</dbReference>
<evidence type="ECO:0000313" key="4">
    <source>
        <dbReference type="Proteomes" id="UP000054705"/>
    </source>
</evidence>
<evidence type="ECO:0000256" key="2">
    <source>
        <dbReference type="SAM" id="Phobius"/>
    </source>
</evidence>
<dbReference type="Proteomes" id="UP000054705">
    <property type="component" value="Unassembled WGS sequence"/>
</dbReference>
<proteinExistence type="predicted"/>
<keyword evidence="2" id="KW-0812">Transmembrane</keyword>
<sequence>MFIFKLVSYLLGYVVILVTGEAPEKFVNMAAGRGIFLWDVFRKSDRAIMMKVRLNAVRPLRHIARRTRCRFRIYRRRGVPFHAAWLRRRKALALGAVLFLAALYLLSSFVWFIEVRGNEQLSAVEVLEAAEEAGLCRGVPKWNIEAGRVEAKIQEALPLVSWTGVYIKGTRVIIEVAERTVPGEEDRRPAHIVATKEGLVKEVLVLDGYPVVKEGDTVEQGQVLISGEIPPPAEETTPSGGEKPPGDVSEAERQPRYVHAKGIVRARVWYEGYGEAGTVETGRRPTGRSASCVSMKF</sequence>
<feature type="region of interest" description="Disordered" evidence="1">
    <location>
        <begin position="224"/>
        <end position="255"/>
    </location>
</feature>
<keyword evidence="2" id="KW-0472">Membrane</keyword>
<organism evidence="3 4">
    <name type="scientific">Pelotomaculum thermopropionicum</name>
    <dbReference type="NCBI Taxonomy" id="110500"/>
    <lineage>
        <taxon>Bacteria</taxon>
        <taxon>Bacillati</taxon>
        <taxon>Bacillota</taxon>
        <taxon>Clostridia</taxon>
        <taxon>Eubacteriales</taxon>
        <taxon>Desulfotomaculaceae</taxon>
        <taxon>Pelotomaculum</taxon>
    </lineage>
</organism>
<feature type="non-terminal residue" evidence="3">
    <location>
        <position position="297"/>
    </location>
</feature>
<protein>
    <submittedName>
        <fullName evidence="3">Putative membrane protein</fullName>
    </submittedName>
</protein>
<name>A0A117M4N0_9FIRM</name>
<evidence type="ECO:0000256" key="1">
    <source>
        <dbReference type="SAM" id="MobiDB-lite"/>
    </source>
</evidence>
<feature type="transmembrane region" description="Helical" evidence="2">
    <location>
        <begin position="91"/>
        <end position="113"/>
    </location>
</feature>
<evidence type="ECO:0000313" key="3">
    <source>
        <dbReference type="EMBL" id="KUK84102.1"/>
    </source>
</evidence>
<keyword evidence="2" id="KW-1133">Transmembrane helix</keyword>
<dbReference type="AlphaFoldDB" id="A0A117M4N0"/>
<reference evidence="4" key="1">
    <citation type="journal article" date="2015" name="MBio">
        <title>Genome-Resolved Metagenomic Analysis Reveals Roles for Candidate Phyla and Other Microbial Community Members in Biogeochemical Transformations in Oil Reservoirs.</title>
        <authorList>
            <person name="Hu P."/>
            <person name="Tom L."/>
            <person name="Singh A."/>
            <person name="Thomas B.C."/>
            <person name="Baker B.J."/>
            <person name="Piceno Y.M."/>
            <person name="Andersen G.L."/>
            <person name="Banfield J.F."/>
        </authorList>
    </citation>
    <scope>NUCLEOTIDE SEQUENCE [LARGE SCALE GENOMIC DNA]</scope>
</reference>
<gene>
    <name evidence="3" type="ORF">XD97_0035</name>
</gene>